<gene>
    <name evidence="2" type="ORF">Plil01_001623300</name>
</gene>
<accession>A0A9W6XIH1</accession>
<dbReference type="InterPro" id="IPR038765">
    <property type="entry name" value="Papain-like_cys_pep_sf"/>
</dbReference>
<comment type="caution">
    <text evidence="2">The sequence shown here is derived from an EMBL/GenBank/DDBJ whole genome shotgun (WGS) entry which is preliminary data.</text>
</comment>
<protein>
    <submittedName>
        <fullName evidence="2">Unnamed protein product</fullName>
    </submittedName>
</protein>
<feature type="region of interest" description="Disordered" evidence="1">
    <location>
        <begin position="127"/>
        <end position="194"/>
    </location>
</feature>
<dbReference type="Proteomes" id="UP001165083">
    <property type="component" value="Unassembled WGS sequence"/>
</dbReference>
<dbReference type="OrthoDB" id="129665at2759"/>
<dbReference type="SUPFAM" id="SSF54001">
    <property type="entry name" value="Cysteine proteinases"/>
    <property type="match status" value="1"/>
</dbReference>
<dbReference type="AlphaFoldDB" id="A0A9W6XIH1"/>
<keyword evidence="3" id="KW-1185">Reference proteome</keyword>
<feature type="region of interest" description="Disordered" evidence="1">
    <location>
        <begin position="201"/>
        <end position="220"/>
    </location>
</feature>
<feature type="compositionally biased region" description="Low complexity" evidence="1">
    <location>
        <begin position="151"/>
        <end position="177"/>
    </location>
</feature>
<dbReference type="EMBL" id="BSXW01001782">
    <property type="protein sequence ID" value="GMF39129.1"/>
    <property type="molecule type" value="Genomic_DNA"/>
</dbReference>
<reference evidence="2" key="1">
    <citation type="submission" date="2023-04" db="EMBL/GenBank/DDBJ databases">
        <title>Phytophthora lilii NBRC 32176.</title>
        <authorList>
            <person name="Ichikawa N."/>
            <person name="Sato H."/>
            <person name="Tonouchi N."/>
        </authorList>
    </citation>
    <scope>NUCLEOTIDE SEQUENCE</scope>
    <source>
        <strain evidence="2">NBRC 32176</strain>
    </source>
</reference>
<proteinExistence type="predicted"/>
<feature type="compositionally biased region" description="Polar residues" evidence="1">
    <location>
        <begin position="130"/>
        <end position="146"/>
    </location>
</feature>
<evidence type="ECO:0000313" key="2">
    <source>
        <dbReference type="EMBL" id="GMF39129.1"/>
    </source>
</evidence>
<sequence>MMKEKTMIGDKWAAVQESKRNGWSVGQATRELKVQRPNLLRKKLYWNYEEPTAETADRFRAPGVGRPHRLASFELDALRYYENLREHGEVSSRDIRVYCNMFSKFRRFPMRSQQSWVRQFIKRYSRDTKVASQQDATAPESGSQSDEGADTADAPAAAQQEAPAAQQEGQAQESASQSHEGPADSPESVKDKRPEHAALAVQCGSDSSDGVASPSTTGTYGLRQRLNPFVPVVAATPAPWSTGITVPQLGDDLASVKPGYMLTASVVDYCVTTFVQPGLAFPTVSSVFSEIYAGYSSPLWSGQAPETSVPWNDYKFFLCPVVKDDHWSFVVIESASKNASVFYHIDSFTRVPSPTTA</sequence>
<organism evidence="2 3">
    <name type="scientific">Phytophthora lilii</name>
    <dbReference type="NCBI Taxonomy" id="2077276"/>
    <lineage>
        <taxon>Eukaryota</taxon>
        <taxon>Sar</taxon>
        <taxon>Stramenopiles</taxon>
        <taxon>Oomycota</taxon>
        <taxon>Peronosporomycetes</taxon>
        <taxon>Peronosporales</taxon>
        <taxon>Peronosporaceae</taxon>
        <taxon>Phytophthora</taxon>
    </lineage>
</organism>
<feature type="compositionally biased region" description="Polar residues" evidence="1">
    <location>
        <begin position="204"/>
        <end position="219"/>
    </location>
</feature>
<evidence type="ECO:0000313" key="3">
    <source>
        <dbReference type="Proteomes" id="UP001165083"/>
    </source>
</evidence>
<evidence type="ECO:0000256" key="1">
    <source>
        <dbReference type="SAM" id="MobiDB-lite"/>
    </source>
</evidence>
<name>A0A9W6XIH1_9STRA</name>